<dbReference type="RefSeq" id="WP_272470383.1">
    <property type="nucleotide sequence ID" value="NZ_JAMRYU010000012.1"/>
</dbReference>
<keyword evidence="1" id="KW-0812">Transmembrane</keyword>
<gene>
    <name evidence="2" type="ORF">NE398_11890</name>
</gene>
<name>A0A9X3XNI0_9CLOT</name>
<organism evidence="2 3">
    <name type="scientific">Clostridium tertium</name>
    <dbReference type="NCBI Taxonomy" id="1559"/>
    <lineage>
        <taxon>Bacteria</taxon>
        <taxon>Bacillati</taxon>
        <taxon>Bacillota</taxon>
        <taxon>Clostridia</taxon>
        <taxon>Eubacteriales</taxon>
        <taxon>Clostridiaceae</taxon>
        <taxon>Clostridium</taxon>
    </lineage>
</organism>
<protein>
    <submittedName>
        <fullName evidence="2">Uncharacterized protein</fullName>
    </submittedName>
</protein>
<accession>A0A9X3XNI0</accession>
<dbReference type="AlphaFoldDB" id="A0A9X3XNI0"/>
<comment type="caution">
    <text evidence="2">The sequence shown here is derived from an EMBL/GenBank/DDBJ whole genome shotgun (WGS) entry which is preliminary data.</text>
</comment>
<feature type="transmembrane region" description="Helical" evidence="1">
    <location>
        <begin position="34"/>
        <end position="51"/>
    </location>
</feature>
<sequence>MLKRIKNNIVDILVITALLIIIITTLILNIYIGLYLLSFVLIGIAIIISRYR</sequence>
<dbReference type="Proteomes" id="UP001141183">
    <property type="component" value="Unassembled WGS sequence"/>
</dbReference>
<reference evidence="2" key="1">
    <citation type="submission" date="2022-05" db="EMBL/GenBank/DDBJ databases">
        <title>Draft genome sequence of Clostridium tertium strain CP3 isolated from Peru.</title>
        <authorList>
            <person name="Hurtado R."/>
            <person name="Lima L."/>
            <person name="Sousa T."/>
            <person name="Jaiswal A.K."/>
            <person name="Tiwari S."/>
            <person name="Maturrano L."/>
            <person name="Brenig B."/>
            <person name="Azevedo V."/>
        </authorList>
    </citation>
    <scope>NUCLEOTIDE SEQUENCE</scope>
    <source>
        <strain evidence="2">CP3</strain>
    </source>
</reference>
<keyword evidence="1" id="KW-0472">Membrane</keyword>
<keyword evidence="1" id="KW-1133">Transmembrane helix</keyword>
<evidence type="ECO:0000313" key="3">
    <source>
        <dbReference type="Proteomes" id="UP001141183"/>
    </source>
</evidence>
<proteinExistence type="predicted"/>
<keyword evidence="3" id="KW-1185">Reference proteome</keyword>
<evidence type="ECO:0000256" key="1">
    <source>
        <dbReference type="SAM" id="Phobius"/>
    </source>
</evidence>
<dbReference type="EMBL" id="JAMRYU010000012">
    <property type="protein sequence ID" value="MDC4240859.1"/>
    <property type="molecule type" value="Genomic_DNA"/>
</dbReference>
<feature type="transmembrane region" description="Helical" evidence="1">
    <location>
        <begin position="9"/>
        <end position="28"/>
    </location>
</feature>
<evidence type="ECO:0000313" key="2">
    <source>
        <dbReference type="EMBL" id="MDC4240859.1"/>
    </source>
</evidence>